<evidence type="ECO:0000313" key="1">
    <source>
        <dbReference type="EMBL" id="KIP07081.1"/>
    </source>
</evidence>
<accession>A0A0C3RYB9</accession>
<evidence type="ECO:0000313" key="2">
    <source>
        <dbReference type="Proteomes" id="UP000053257"/>
    </source>
</evidence>
<dbReference type="Proteomes" id="UP000053257">
    <property type="component" value="Unassembled WGS sequence"/>
</dbReference>
<name>A0A0C3RYB9_PHLG1</name>
<sequence>MYALTLLAQSFSCCERGQYTTDISKWVSLSPCGQFKSTWLLMLACLWIFVLSMRSAPLYSHHIAGTTCNAVSRHPVIFINWILFIIYESHEMYGITSHIIAH</sequence>
<dbReference type="EMBL" id="KN840504">
    <property type="protein sequence ID" value="KIP07081.1"/>
    <property type="molecule type" value="Genomic_DNA"/>
</dbReference>
<gene>
    <name evidence="1" type="ORF">PHLGIDRAFT_432527</name>
</gene>
<dbReference type="HOGENOM" id="CLU_2278471_0_0_1"/>
<organism evidence="1 2">
    <name type="scientific">Phlebiopsis gigantea (strain 11061_1 CR5-6)</name>
    <name type="common">White-rot fungus</name>
    <name type="synonym">Peniophora gigantea</name>
    <dbReference type="NCBI Taxonomy" id="745531"/>
    <lineage>
        <taxon>Eukaryota</taxon>
        <taxon>Fungi</taxon>
        <taxon>Dikarya</taxon>
        <taxon>Basidiomycota</taxon>
        <taxon>Agaricomycotina</taxon>
        <taxon>Agaricomycetes</taxon>
        <taxon>Polyporales</taxon>
        <taxon>Phanerochaetaceae</taxon>
        <taxon>Phlebiopsis</taxon>
    </lineage>
</organism>
<keyword evidence="2" id="KW-1185">Reference proteome</keyword>
<reference evidence="1 2" key="1">
    <citation type="journal article" date="2014" name="PLoS Genet.">
        <title>Analysis of the Phlebiopsis gigantea genome, transcriptome and secretome provides insight into its pioneer colonization strategies of wood.</title>
        <authorList>
            <person name="Hori C."/>
            <person name="Ishida T."/>
            <person name="Igarashi K."/>
            <person name="Samejima M."/>
            <person name="Suzuki H."/>
            <person name="Master E."/>
            <person name="Ferreira P."/>
            <person name="Ruiz-Duenas F.J."/>
            <person name="Held B."/>
            <person name="Canessa P."/>
            <person name="Larrondo L.F."/>
            <person name="Schmoll M."/>
            <person name="Druzhinina I.S."/>
            <person name="Kubicek C.P."/>
            <person name="Gaskell J.A."/>
            <person name="Kersten P."/>
            <person name="St John F."/>
            <person name="Glasner J."/>
            <person name="Sabat G."/>
            <person name="Splinter BonDurant S."/>
            <person name="Syed K."/>
            <person name="Yadav J."/>
            <person name="Mgbeahuruike A.C."/>
            <person name="Kovalchuk A."/>
            <person name="Asiegbu F.O."/>
            <person name="Lackner G."/>
            <person name="Hoffmeister D."/>
            <person name="Rencoret J."/>
            <person name="Gutierrez A."/>
            <person name="Sun H."/>
            <person name="Lindquist E."/>
            <person name="Barry K."/>
            <person name="Riley R."/>
            <person name="Grigoriev I.V."/>
            <person name="Henrissat B."/>
            <person name="Kues U."/>
            <person name="Berka R.M."/>
            <person name="Martinez A.T."/>
            <person name="Covert S.F."/>
            <person name="Blanchette R.A."/>
            <person name="Cullen D."/>
        </authorList>
    </citation>
    <scope>NUCLEOTIDE SEQUENCE [LARGE SCALE GENOMIC DNA]</scope>
    <source>
        <strain evidence="1 2">11061_1 CR5-6</strain>
    </source>
</reference>
<dbReference type="AlphaFoldDB" id="A0A0C3RYB9"/>
<protein>
    <submittedName>
        <fullName evidence="1">Uncharacterized protein</fullName>
    </submittedName>
</protein>
<proteinExistence type="predicted"/>